<reference evidence="1" key="1">
    <citation type="submission" date="2013-12" db="EMBL/GenBank/DDBJ databases">
        <title>The Genome Sequence of Aphanomyces astaci APO3.</title>
        <authorList>
            <consortium name="The Broad Institute Genomics Platform"/>
            <person name="Russ C."/>
            <person name="Tyler B."/>
            <person name="van West P."/>
            <person name="Dieguez-Uribeondo J."/>
            <person name="Young S.K."/>
            <person name="Zeng Q."/>
            <person name="Gargeya S."/>
            <person name="Fitzgerald M."/>
            <person name="Abouelleil A."/>
            <person name="Alvarado L."/>
            <person name="Chapman S.B."/>
            <person name="Gainer-Dewar J."/>
            <person name="Goldberg J."/>
            <person name="Griggs A."/>
            <person name="Gujja S."/>
            <person name="Hansen M."/>
            <person name="Howarth C."/>
            <person name="Imamovic A."/>
            <person name="Ireland A."/>
            <person name="Larimer J."/>
            <person name="McCowan C."/>
            <person name="Murphy C."/>
            <person name="Pearson M."/>
            <person name="Poon T.W."/>
            <person name="Priest M."/>
            <person name="Roberts A."/>
            <person name="Saif S."/>
            <person name="Shea T."/>
            <person name="Sykes S."/>
            <person name="Wortman J."/>
            <person name="Nusbaum C."/>
            <person name="Birren B."/>
        </authorList>
    </citation>
    <scope>NUCLEOTIDE SEQUENCE [LARGE SCALE GENOMIC DNA]</scope>
    <source>
        <strain evidence="1">APO3</strain>
    </source>
</reference>
<evidence type="ECO:0000313" key="1">
    <source>
        <dbReference type="EMBL" id="ETV77441.1"/>
    </source>
</evidence>
<protein>
    <submittedName>
        <fullName evidence="1">Uncharacterized protein</fullName>
    </submittedName>
</protein>
<dbReference type="EMBL" id="KI913133">
    <property type="protein sequence ID" value="ETV77441.1"/>
    <property type="molecule type" value="Genomic_DNA"/>
</dbReference>
<gene>
    <name evidence="1" type="ORF">H257_08858</name>
</gene>
<name>W4GDU0_APHAT</name>
<proteinExistence type="predicted"/>
<dbReference type="RefSeq" id="XP_009833228.1">
    <property type="nucleotide sequence ID" value="XM_009834926.1"/>
</dbReference>
<dbReference type="AlphaFoldDB" id="W4GDU0"/>
<dbReference type="GeneID" id="20810854"/>
<dbReference type="VEuPathDB" id="FungiDB:H257_08858"/>
<organism evidence="1">
    <name type="scientific">Aphanomyces astaci</name>
    <name type="common">Crayfish plague agent</name>
    <dbReference type="NCBI Taxonomy" id="112090"/>
    <lineage>
        <taxon>Eukaryota</taxon>
        <taxon>Sar</taxon>
        <taxon>Stramenopiles</taxon>
        <taxon>Oomycota</taxon>
        <taxon>Saprolegniomycetes</taxon>
        <taxon>Saprolegniales</taxon>
        <taxon>Verrucalvaceae</taxon>
        <taxon>Aphanomyces</taxon>
    </lineage>
</organism>
<sequence>MDGLNQGPARTQLFRTYQRTFEEAVRIALSYVEQLRQPLHLTRLNRLPPSDPSDRVRIKMTDSHTASQPRIIVDVPINFDGFDSLNMSQSWIHRRAADHLPPSTTNPLGPTFAAMSNDLALSTPVVRLLALVCIPPSVPPTESLCVVIGLAPSTLPIAASILASTFIEEA</sequence>
<accession>W4GDU0</accession>